<keyword evidence="12" id="KW-0175">Coiled coil</keyword>
<dbReference type="InterPro" id="IPR005467">
    <property type="entry name" value="His_kinase_dom"/>
</dbReference>
<dbReference type="CDD" id="cd00156">
    <property type="entry name" value="REC"/>
    <property type="match status" value="1"/>
</dbReference>
<keyword evidence="9 13" id="KW-1133">Transmembrane helix</keyword>
<dbReference type="InterPro" id="IPR003661">
    <property type="entry name" value="HisK_dim/P_dom"/>
</dbReference>
<evidence type="ECO:0000256" key="5">
    <source>
        <dbReference type="ARBA" id="ARBA00022553"/>
    </source>
</evidence>
<dbReference type="OrthoDB" id="9764438at2"/>
<evidence type="ECO:0000256" key="10">
    <source>
        <dbReference type="ARBA" id="ARBA00023136"/>
    </source>
</evidence>
<dbReference type="Pfam" id="PF02518">
    <property type="entry name" value="HATPase_c"/>
    <property type="match status" value="1"/>
</dbReference>
<protein>
    <recommendedName>
        <fullName evidence="4">histidine kinase</fullName>
        <ecNumber evidence="4">2.7.13.3</ecNumber>
    </recommendedName>
</protein>
<keyword evidence="5 11" id="KW-0597">Phosphoprotein</keyword>
<evidence type="ECO:0000256" key="1">
    <source>
        <dbReference type="ARBA" id="ARBA00000085"/>
    </source>
</evidence>
<evidence type="ECO:0000256" key="9">
    <source>
        <dbReference type="ARBA" id="ARBA00022989"/>
    </source>
</evidence>
<feature type="domain" description="Response regulatory" evidence="15">
    <location>
        <begin position="1041"/>
        <end position="1153"/>
    </location>
</feature>
<comment type="similarity">
    <text evidence="3">Belongs to the sodium:solute symporter (SSF) (TC 2.A.21) family.</text>
</comment>
<dbReference type="SUPFAM" id="SSF52172">
    <property type="entry name" value="CheY-like"/>
    <property type="match status" value="1"/>
</dbReference>
<reference evidence="16 17" key="1">
    <citation type="journal article" date="2013" name="Int. J. Syst. Evol. Microbiol.">
        <title>Hoeflea suaedae sp. nov., an endophytic bacterium isolated from the root of the halophyte Suaeda maritima.</title>
        <authorList>
            <person name="Chung E.J."/>
            <person name="Park J.A."/>
            <person name="Pramanik P."/>
            <person name="Bibi F."/>
            <person name="Jeon C.O."/>
            <person name="Chung Y.R."/>
        </authorList>
    </citation>
    <scope>NUCLEOTIDE SEQUENCE [LARGE SCALE GENOMIC DNA]</scope>
    <source>
        <strain evidence="16 17">YC6898</strain>
    </source>
</reference>
<comment type="catalytic activity">
    <reaction evidence="1">
        <text>ATP + protein L-histidine = ADP + protein N-phospho-L-histidine.</text>
        <dbReference type="EC" id="2.7.13.3"/>
    </reaction>
</comment>
<dbReference type="SMART" id="SM00387">
    <property type="entry name" value="HATPase_c"/>
    <property type="match status" value="1"/>
</dbReference>
<organism evidence="16 17">
    <name type="scientific">Pseudohoeflea suaedae</name>
    <dbReference type="NCBI Taxonomy" id="877384"/>
    <lineage>
        <taxon>Bacteria</taxon>
        <taxon>Pseudomonadati</taxon>
        <taxon>Pseudomonadota</taxon>
        <taxon>Alphaproteobacteria</taxon>
        <taxon>Hyphomicrobiales</taxon>
        <taxon>Rhizobiaceae</taxon>
        <taxon>Pseudohoeflea</taxon>
    </lineage>
</organism>
<evidence type="ECO:0000256" key="6">
    <source>
        <dbReference type="ARBA" id="ARBA00022679"/>
    </source>
</evidence>
<keyword evidence="8 16" id="KW-0418">Kinase</keyword>
<feature type="modified residue" description="4-aspartylphosphate" evidence="11">
    <location>
        <position position="1088"/>
    </location>
</feature>
<dbReference type="SUPFAM" id="SSF55874">
    <property type="entry name" value="ATPase domain of HSP90 chaperone/DNA topoisomerase II/histidine kinase"/>
    <property type="match status" value="1"/>
</dbReference>
<dbReference type="CDD" id="cd10322">
    <property type="entry name" value="SLC5sbd"/>
    <property type="match status" value="1"/>
</dbReference>
<evidence type="ECO:0000259" key="15">
    <source>
        <dbReference type="PROSITE" id="PS50110"/>
    </source>
</evidence>
<evidence type="ECO:0000256" key="13">
    <source>
        <dbReference type="SAM" id="Phobius"/>
    </source>
</evidence>
<feature type="transmembrane region" description="Helical" evidence="13">
    <location>
        <begin position="495"/>
        <end position="515"/>
    </location>
</feature>
<dbReference type="SMART" id="SM00388">
    <property type="entry name" value="HisKA"/>
    <property type="match status" value="1"/>
</dbReference>
<dbReference type="InterPro" id="IPR004358">
    <property type="entry name" value="Sig_transdc_His_kin-like_C"/>
</dbReference>
<keyword evidence="6" id="KW-0808">Transferase</keyword>
<feature type="transmembrane region" description="Helical" evidence="13">
    <location>
        <begin position="116"/>
        <end position="135"/>
    </location>
</feature>
<dbReference type="Gene3D" id="1.10.287.130">
    <property type="match status" value="1"/>
</dbReference>
<evidence type="ECO:0000313" key="17">
    <source>
        <dbReference type="Proteomes" id="UP000295131"/>
    </source>
</evidence>
<feature type="transmembrane region" description="Helical" evidence="13">
    <location>
        <begin position="286"/>
        <end position="311"/>
    </location>
</feature>
<keyword evidence="7 13" id="KW-0812">Transmembrane</keyword>
<dbReference type="Gene3D" id="1.20.1730.10">
    <property type="entry name" value="Sodium/glucose cotransporter"/>
    <property type="match status" value="1"/>
</dbReference>
<dbReference type="PROSITE" id="PS50109">
    <property type="entry name" value="HIS_KIN"/>
    <property type="match status" value="1"/>
</dbReference>
<evidence type="ECO:0000256" key="3">
    <source>
        <dbReference type="ARBA" id="ARBA00006434"/>
    </source>
</evidence>
<evidence type="ECO:0000256" key="4">
    <source>
        <dbReference type="ARBA" id="ARBA00012438"/>
    </source>
</evidence>
<feature type="coiled-coil region" evidence="12">
    <location>
        <begin position="764"/>
        <end position="798"/>
    </location>
</feature>
<evidence type="ECO:0000256" key="11">
    <source>
        <dbReference type="PROSITE-ProRule" id="PRU00169"/>
    </source>
</evidence>
<dbReference type="PANTHER" id="PTHR43047">
    <property type="entry name" value="TWO-COMPONENT HISTIDINE PROTEIN KINASE"/>
    <property type="match status" value="1"/>
</dbReference>
<feature type="transmembrane region" description="Helical" evidence="13">
    <location>
        <begin position="331"/>
        <end position="364"/>
    </location>
</feature>
<gene>
    <name evidence="16" type="ORF">E2A64_03570</name>
</gene>
<dbReference type="SUPFAM" id="SSF47384">
    <property type="entry name" value="Homodimeric domain of signal transducing histidine kinase"/>
    <property type="match status" value="1"/>
</dbReference>
<dbReference type="Gene3D" id="3.30.450.20">
    <property type="entry name" value="PAS domain"/>
    <property type="match status" value="1"/>
</dbReference>
<evidence type="ECO:0000259" key="14">
    <source>
        <dbReference type="PROSITE" id="PS50109"/>
    </source>
</evidence>
<feature type="transmembrane region" description="Helical" evidence="13">
    <location>
        <begin position="248"/>
        <end position="265"/>
    </location>
</feature>
<proteinExistence type="inferred from homology"/>
<dbReference type="AlphaFoldDB" id="A0A4R5PNL9"/>
<dbReference type="PRINTS" id="PR00344">
    <property type="entry name" value="BCTRLSENSOR"/>
</dbReference>
<dbReference type="Proteomes" id="UP000295131">
    <property type="component" value="Unassembled WGS sequence"/>
</dbReference>
<comment type="caution">
    <text evidence="16">The sequence shown here is derived from an EMBL/GenBank/DDBJ whole genome shotgun (WGS) entry which is preliminary data.</text>
</comment>
<dbReference type="EC" id="2.7.13.3" evidence="4"/>
<dbReference type="GO" id="GO:0000155">
    <property type="term" value="F:phosphorelay sensor kinase activity"/>
    <property type="evidence" value="ECO:0007669"/>
    <property type="project" value="InterPro"/>
</dbReference>
<dbReference type="InterPro" id="IPR036097">
    <property type="entry name" value="HisK_dim/P_sf"/>
</dbReference>
<dbReference type="Gene3D" id="3.40.50.2300">
    <property type="match status" value="1"/>
</dbReference>
<dbReference type="FunFam" id="3.30.565.10:FF:000049">
    <property type="entry name" value="Two-component sensor histidine kinase"/>
    <property type="match status" value="1"/>
</dbReference>
<feature type="transmembrane region" description="Helical" evidence="13">
    <location>
        <begin position="444"/>
        <end position="461"/>
    </location>
</feature>
<dbReference type="GO" id="GO:0022857">
    <property type="term" value="F:transmembrane transporter activity"/>
    <property type="evidence" value="ECO:0007669"/>
    <property type="project" value="InterPro"/>
</dbReference>
<dbReference type="RefSeq" id="WP_133283045.1">
    <property type="nucleotide sequence ID" value="NZ_SMSI01000001.1"/>
</dbReference>
<keyword evidence="17" id="KW-1185">Reference proteome</keyword>
<feature type="transmembrane region" description="Helical" evidence="13">
    <location>
        <begin position="193"/>
        <end position="221"/>
    </location>
</feature>
<dbReference type="InterPro" id="IPR003594">
    <property type="entry name" value="HATPase_dom"/>
</dbReference>
<dbReference type="PROSITE" id="PS50110">
    <property type="entry name" value="RESPONSE_REGULATORY"/>
    <property type="match status" value="1"/>
</dbReference>
<dbReference type="GO" id="GO:0005886">
    <property type="term" value="C:plasma membrane"/>
    <property type="evidence" value="ECO:0007669"/>
    <property type="project" value="TreeGrafter"/>
</dbReference>
<dbReference type="InterPro" id="IPR036890">
    <property type="entry name" value="HATPase_C_sf"/>
</dbReference>
<evidence type="ECO:0000256" key="8">
    <source>
        <dbReference type="ARBA" id="ARBA00022777"/>
    </source>
</evidence>
<name>A0A4R5PNL9_9HYPH</name>
<evidence type="ECO:0000313" key="16">
    <source>
        <dbReference type="EMBL" id="TDH38211.1"/>
    </source>
</evidence>
<dbReference type="SUPFAM" id="SSF55785">
    <property type="entry name" value="PYP-like sensor domain (PAS domain)"/>
    <property type="match status" value="1"/>
</dbReference>
<feature type="domain" description="Histidine kinase" evidence="14">
    <location>
        <begin position="805"/>
        <end position="1017"/>
    </location>
</feature>
<dbReference type="InterPro" id="IPR001789">
    <property type="entry name" value="Sig_transdc_resp-reg_receiver"/>
</dbReference>
<dbReference type="PROSITE" id="PS50283">
    <property type="entry name" value="NA_SOLUT_SYMP_3"/>
    <property type="match status" value="1"/>
</dbReference>
<feature type="transmembrane region" description="Helical" evidence="13">
    <location>
        <begin position="6"/>
        <end position="25"/>
    </location>
</feature>
<evidence type="ECO:0000256" key="2">
    <source>
        <dbReference type="ARBA" id="ARBA00004141"/>
    </source>
</evidence>
<feature type="transmembrane region" description="Helical" evidence="13">
    <location>
        <begin position="37"/>
        <end position="59"/>
    </location>
</feature>
<dbReference type="EMBL" id="SMSI01000001">
    <property type="protein sequence ID" value="TDH38211.1"/>
    <property type="molecule type" value="Genomic_DNA"/>
</dbReference>
<dbReference type="PANTHER" id="PTHR43047:SF9">
    <property type="entry name" value="HISTIDINE KINASE"/>
    <property type="match status" value="1"/>
</dbReference>
<feature type="transmembrane region" description="Helical" evidence="13">
    <location>
        <begin position="71"/>
        <end position="95"/>
    </location>
</feature>
<feature type="transmembrane region" description="Helical" evidence="13">
    <location>
        <begin position="160"/>
        <end position="181"/>
    </location>
</feature>
<keyword evidence="10 13" id="KW-0472">Membrane</keyword>
<evidence type="ECO:0000256" key="7">
    <source>
        <dbReference type="ARBA" id="ARBA00022692"/>
    </source>
</evidence>
<comment type="subcellular location">
    <subcellularLocation>
        <location evidence="2">Membrane</location>
        <topology evidence="2">Multi-pass membrane protein</topology>
    </subcellularLocation>
</comment>
<accession>A0A4R5PNL9</accession>
<dbReference type="Pfam" id="PF12860">
    <property type="entry name" value="PAS_7"/>
    <property type="match status" value="1"/>
</dbReference>
<evidence type="ECO:0000256" key="12">
    <source>
        <dbReference type="SAM" id="Coils"/>
    </source>
</evidence>
<dbReference type="InterPro" id="IPR035965">
    <property type="entry name" value="PAS-like_dom_sf"/>
</dbReference>
<dbReference type="InterPro" id="IPR001734">
    <property type="entry name" value="Na/solute_symporter"/>
</dbReference>
<dbReference type="InterPro" id="IPR038377">
    <property type="entry name" value="Na/Glc_symporter_sf"/>
</dbReference>
<dbReference type="GO" id="GO:0009927">
    <property type="term" value="F:histidine phosphotransfer kinase activity"/>
    <property type="evidence" value="ECO:0007669"/>
    <property type="project" value="TreeGrafter"/>
</dbReference>
<feature type="transmembrane region" description="Helical" evidence="13">
    <location>
        <begin position="385"/>
        <end position="404"/>
    </location>
</feature>
<dbReference type="CDD" id="cd00082">
    <property type="entry name" value="HisKA"/>
    <property type="match status" value="1"/>
</dbReference>
<dbReference type="Gene3D" id="3.30.565.10">
    <property type="entry name" value="Histidine kinase-like ATPase, C-terminal domain"/>
    <property type="match status" value="1"/>
</dbReference>
<feature type="transmembrane region" description="Helical" evidence="13">
    <location>
        <begin position="416"/>
        <end position="437"/>
    </location>
</feature>
<dbReference type="SMART" id="SM00448">
    <property type="entry name" value="REC"/>
    <property type="match status" value="1"/>
</dbReference>
<dbReference type="Pfam" id="PF00072">
    <property type="entry name" value="Response_reg"/>
    <property type="match status" value="1"/>
</dbReference>
<dbReference type="FunFam" id="1.10.287.130:FF:000063">
    <property type="entry name" value="Hybrid sensor histidine kinase/response regulator"/>
    <property type="match status" value="1"/>
</dbReference>
<sequence length="1161" mass="126058">MLPGWLIFGSALSYMLLLFVIAAYGDRAGTRRLRQSVGRPIIYSLSLAIYCTSWTYYGGVGLAASQGWEFIGIYIGPVLMFTLGMPLITRIVTLAKAERITSIADFMAARYGKNPTVAAIVALIAVIGSVPYIALQLKAVSSSVSTMINIEAFELLTDNFLFADISLFVTFLLAIFAMIFGTRHTDATEHQDGLILAVAMESLIKLVAFTAIGLAVVFILFDGPMDLLTAARSNADVQRSLAYETGPTRWALLIGLSAVAIILLPRQFHVMVVENRTAAELKLARWLLPLYLVAINLFVLPVAMAGLMQFGPEGTSDLFVLSLPLNNDMPLLALATFLGGFSAATAMVIVASVAVAIMASNDLIVPLVLRNRDKRMPGGDFPRTILWIRRTAIAGILFLGFAYYRSIDTNAGLASIGLLSFAAIAQLAPAFFGGLFWRQANARGAIAGLISGILVWGYILLLPSLGGPDNSHIADAVLSFLIPGIDNTGISGDPLFTAVLLSLIVNTVCYIVGSLSRRARSIERVQAAVFIPEGRRQKLPRSGWKTKVTVGNLKQTIGRYLGPERTERSFHSYELSLGHWIRDEDPADMGLLRFAEQLLASAIGSSSARLVLTLLFQRADELPGDAARLLDEASDALQYNRDLLQTALGQLDQGITVFDSSNRLTVWNRRFRALFDLPEQVGQVGTSLESILRILADRGDIEEGSESETLRQFLTMDTPFTITAGNPQRIIEIRSNPMPDNGFVTTYADITERVAADIALKQANETLEQRVAERTGELTRVNKELEKAQQAAEDANIGKTRFLAAAGHDILQPLNAARLYSSTLVERLGDSANQDVVRNIDSSLESVETILGAVLDISRLDTGAMKPRIASFPLQDVLNRVLTDFAPVAREKNLSFTVVPTSAYIRTDPNLLRRLIQNLVSNAIKYTREGRVLIGVRRRGKTAVLQVLDTGIGIPSTKFRTVFREFARLDEGARTASGLGLGLSIVDRIARVLNLNVEISSEPGRGTQFRVALPIETNVKRLQAIAQPADAQPIKPLDGMRVLCIDNEPKILEGMALLLTGWGCSVSAAASIEEALKCETLPDAILADYHLDEGFGTDAIMAVRASFGADIPALLLTADRTPEVRALAEAERIAIQNKPVKPAALRAFLNQVAAVRKAAAE</sequence>
<dbReference type="InterPro" id="IPR011006">
    <property type="entry name" value="CheY-like_superfamily"/>
</dbReference>
<dbReference type="Pfam" id="PF00512">
    <property type="entry name" value="HisKA"/>
    <property type="match status" value="1"/>
</dbReference>